<evidence type="ECO:0000313" key="1">
    <source>
        <dbReference type="EMBL" id="KKR71885.1"/>
    </source>
</evidence>
<dbReference type="Proteomes" id="UP000034664">
    <property type="component" value="Unassembled WGS sequence"/>
</dbReference>
<comment type="caution">
    <text evidence="1">The sequence shown here is derived from an EMBL/GenBank/DDBJ whole genome shotgun (WGS) entry which is preliminary data.</text>
</comment>
<accession>A0A0G0VIS6</accession>
<evidence type="ECO:0000313" key="2">
    <source>
        <dbReference type="Proteomes" id="UP000034664"/>
    </source>
</evidence>
<protein>
    <submittedName>
        <fullName evidence="1">Uncharacterized protein</fullName>
    </submittedName>
</protein>
<sequence>MFRMTQVTLKDANEPLKDEILTLNATVWIWNSVNKTGYVMSGLTGIYSSSTVLKKLYEASDEELKEGFTRAGLTLTNCTSQNIDQAVFDLPKDVEFKQITYAIKNQILSR</sequence>
<name>A0A0G0VIS6_9BACT</name>
<proteinExistence type="predicted"/>
<organism evidence="1 2">
    <name type="scientific">Candidatus Roizmanbacteria bacterium GW2011_GWB1_40_7</name>
    <dbReference type="NCBI Taxonomy" id="1618482"/>
    <lineage>
        <taxon>Bacteria</taxon>
        <taxon>Candidatus Roizmaniibacteriota</taxon>
    </lineage>
</organism>
<reference evidence="1 2" key="1">
    <citation type="journal article" date="2015" name="Nature">
        <title>rRNA introns, odd ribosomes, and small enigmatic genomes across a large radiation of phyla.</title>
        <authorList>
            <person name="Brown C.T."/>
            <person name="Hug L.A."/>
            <person name="Thomas B.C."/>
            <person name="Sharon I."/>
            <person name="Castelle C.J."/>
            <person name="Singh A."/>
            <person name="Wilkins M.J."/>
            <person name="Williams K.H."/>
            <person name="Banfield J.F."/>
        </authorList>
    </citation>
    <scope>NUCLEOTIDE SEQUENCE [LARGE SCALE GENOMIC DNA]</scope>
</reference>
<dbReference type="EMBL" id="LBZM01000016">
    <property type="protein sequence ID" value="KKR71885.1"/>
    <property type="molecule type" value="Genomic_DNA"/>
</dbReference>
<dbReference type="AlphaFoldDB" id="A0A0G0VIS6"/>
<gene>
    <name evidence="1" type="ORF">UU14_C0016G0005</name>
</gene>